<keyword evidence="1" id="KW-1133">Transmembrane helix</keyword>
<gene>
    <name evidence="2" type="primary">ND4L</name>
</gene>
<evidence type="ECO:0000256" key="1">
    <source>
        <dbReference type="SAM" id="Phobius"/>
    </source>
</evidence>
<dbReference type="AlphaFoldDB" id="A0A140DJ64"/>
<feature type="transmembrane region" description="Helical" evidence="1">
    <location>
        <begin position="51"/>
        <end position="72"/>
    </location>
</feature>
<keyword evidence="1" id="KW-0812">Transmembrane</keyword>
<name>A0A140DJ64_9BILA</name>
<dbReference type="EMBL" id="KT592357">
    <property type="protein sequence ID" value="AMK47818.1"/>
    <property type="molecule type" value="Genomic_DNA"/>
</dbReference>
<proteinExistence type="predicted"/>
<accession>A0A140DJ64</accession>
<organism evidence="2">
    <name type="scientific">Centrorhynchus aluconis</name>
    <dbReference type="NCBI Taxonomy" id="1795424"/>
    <lineage>
        <taxon>Eukaryota</taxon>
        <taxon>Metazoa</taxon>
        <taxon>Spiralia</taxon>
        <taxon>Lophotrochozoa</taxon>
        <taxon>Acanthocephala</taxon>
        <taxon>Palaeacanthocephala</taxon>
        <taxon>Polymorphida</taxon>
        <taxon>Centrorhynchidae</taxon>
        <taxon>Centrorhynchus</taxon>
    </lineage>
</organism>
<evidence type="ECO:0000313" key="2">
    <source>
        <dbReference type="EMBL" id="AMK47818.1"/>
    </source>
</evidence>
<feature type="transmembrane region" description="Helical" evidence="1">
    <location>
        <begin position="20"/>
        <end position="39"/>
    </location>
</feature>
<reference evidence="2" key="1">
    <citation type="journal article" date="2016" name="Zool. Scr.">
        <title>Mitogenomic phylogeny of Acanthocephala reveals novel Class relationships.</title>
        <authorList>
            <person name="Gazi M."/>
            <person name="Kim J."/>
            <person name="Garcia-Varela M."/>
            <person name="Park C."/>
            <person name="Littlewood D.J."/>
            <person name="Park J.-K."/>
        </authorList>
    </citation>
    <scope>NUCLEOTIDE SEQUENCE</scope>
</reference>
<keyword evidence="2" id="KW-0496">Mitochondrion</keyword>
<keyword evidence="1" id="KW-0472">Membrane</keyword>
<geneLocation type="mitochondrion" evidence="2"/>
<protein>
    <submittedName>
        <fullName evidence="2">NADH dehydrogenase subunit 4L</fullName>
    </submittedName>
</protein>
<sequence>MMGVELVVMSGLMMVKSASLVSLVVCLEGIVLVFLVCLISGEWMYGNLEVMVLGGVVVSIVVVSVVLSVYVVSVRGFGESSVLVCSMGEW</sequence>